<evidence type="ECO:0000256" key="1">
    <source>
        <dbReference type="ARBA" id="ARBA00022729"/>
    </source>
</evidence>
<sequence>MKTMMMLLTTALVVAFAAGCGDGEKNNDYVINGENAKVKWYLNLDEAAKVAKKENKPLMVLFTGSDWCPWCIKLHNEILSQPEFETFAAAELVPVYLDFPNSKPQTDAERAANQAAASKFGIRGYPTIVFLSPDGKELARTGYQRMSAGQYADYVKQLIKQ</sequence>
<proteinExistence type="predicted"/>
<dbReference type="PROSITE" id="PS51352">
    <property type="entry name" value="THIOREDOXIN_2"/>
    <property type="match status" value="1"/>
</dbReference>
<dbReference type="AlphaFoldDB" id="A0A645HGW3"/>
<dbReference type="PANTHER" id="PTHR15337:SF11">
    <property type="entry name" value="THIOREDOXIN DOMAIN-CONTAINING PROTEIN"/>
    <property type="match status" value="1"/>
</dbReference>
<dbReference type="PANTHER" id="PTHR15337">
    <property type="entry name" value="ANTERIOR GRADIENT PROTEIN-RELATED"/>
    <property type="match status" value="1"/>
</dbReference>
<comment type="caution">
    <text evidence="3">The sequence shown here is derived from an EMBL/GenBank/DDBJ whole genome shotgun (WGS) entry which is preliminary data.</text>
</comment>
<feature type="domain" description="Thioredoxin" evidence="2">
    <location>
        <begin position="5"/>
        <end position="161"/>
    </location>
</feature>
<dbReference type="EMBL" id="VSSQ01092688">
    <property type="protein sequence ID" value="MPN37816.1"/>
    <property type="molecule type" value="Genomic_DNA"/>
</dbReference>
<dbReference type="InterPro" id="IPR036249">
    <property type="entry name" value="Thioredoxin-like_sf"/>
</dbReference>
<evidence type="ECO:0000313" key="3">
    <source>
        <dbReference type="EMBL" id="MPN37816.1"/>
    </source>
</evidence>
<accession>A0A645HGW3</accession>
<dbReference type="InterPro" id="IPR051099">
    <property type="entry name" value="AGR/TXD"/>
</dbReference>
<dbReference type="Gene3D" id="3.40.30.10">
    <property type="entry name" value="Glutaredoxin"/>
    <property type="match status" value="1"/>
</dbReference>
<reference evidence="3" key="1">
    <citation type="submission" date="2019-08" db="EMBL/GenBank/DDBJ databases">
        <authorList>
            <person name="Kucharzyk K."/>
            <person name="Murdoch R.W."/>
            <person name="Higgins S."/>
            <person name="Loffler F."/>
        </authorList>
    </citation>
    <scope>NUCLEOTIDE SEQUENCE</scope>
</reference>
<keyword evidence="1" id="KW-0732">Signal</keyword>
<organism evidence="3">
    <name type="scientific">bioreactor metagenome</name>
    <dbReference type="NCBI Taxonomy" id="1076179"/>
    <lineage>
        <taxon>unclassified sequences</taxon>
        <taxon>metagenomes</taxon>
        <taxon>ecological metagenomes</taxon>
    </lineage>
</organism>
<name>A0A645HGW3_9ZZZZ</name>
<dbReference type="InterPro" id="IPR013766">
    <property type="entry name" value="Thioredoxin_domain"/>
</dbReference>
<dbReference type="PROSITE" id="PS51257">
    <property type="entry name" value="PROKAR_LIPOPROTEIN"/>
    <property type="match status" value="1"/>
</dbReference>
<gene>
    <name evidence="3" type="ORF">SDC9_185337</name>
</gene>
<evidence type="ECO:0000259" key="2">
    <source>
        <dbReference type="PROSITE" id="PS51352"/>
    </source>
</evidence>
<dbReference type="SUPFAM" id="SSF52833">
    <property type="entry name" value="Thioredoxin-like"/>
    <property type="match status" value="1"/>
</dbReference>
<protein>
    <recommendedName>
        <fullName evidence="2">Thioredoxin domain-containing protein</fullName>
    </recommendedName>
</protein>
<dbReference type="Pfam" id="PF13098">
    <property type="entry name" value="Thioredoxin_2"/>
    <property type="match status" value="1"/>
</dbReference>
<dbReference type="InterPro" id="IPR012336">
    <property type="entry name" value="Thioredoxin-like_fold"/>
</dbReference>